<organism evidence="5 6">
    <name type="scientific">Paenibacillus solisilvae</name>
    <dbReference type="NCBI Taxonomy" id="2486751"/>
    <lineage>
        <taxon>Bacteria</taxon>
        <taxon>Bacillati</taxon>
        <taxon>Bacillota</taxon>
        <taxon>Bacilli</taxon>
        <taxon>Bacillales</taxon>
        <taxon>Paenibacillaceae</taxon>
        <taxon>Paenibacillus</taxon>
    </lineage>
</organism>
<dbReference type="EMBL" id="JBHSOW010000032">
    <property type="protein sequence ID" value="MFC5649409.1"/>
    <property type="molecule type" value="Genomic_DNA"/>
</dbReference>
<dbReference type="InterPro" id="IPR008979">
    <property type="entry name" value="Galactose-bd-like_sf"/>
</dbReference>
<dbReference type="InterPro" id="IPR008902">
    <property type="entry name" value="Rhamnosid_concanavalin"/>
</dbReference>
<gene>
    <name evidence="5" type="ORF">ACFPYJ_09745</name>
</gene>
<evidence type="ECO:0000259" key="3">
    <source>
        <dbReference type="Pfam" id="PF17390"/>
    </source>
</evidence>
<dbReference type="PANTHER" id="PTHR34987:SF6">
    <property type="entry name" value="ALPHA-L-RHAMNOSIDASE SIX-HAIRPIN GLYCOSIDASE DOMAIN-CONTAINING PROTEIN"/>
    <property type="match status" value="1"/>
</dbReference>
<dbReference type="RefSeq" id="WP_379187916.1">
    <property type="nucleotide sequence ID" value="NZ_JBHSOW010000032.1"/>
</dbReference>
<dbReference type="Proteomes" id="UP001596047">
    <property type="component" value="Unassembled WGS sequence"/>
</dbReference>
<proteinExistence type="predicted"/>
<dbReference type="Pfam" id="PF05592">
    <property type="entry name" value="Bac_rhamnosid"/>
    <property type="match status" value="1"/>
</dbReference>
<feature type="domain" description="Alpha-L-rhamnosidase six-hairpin glycosidase" evidence="2">
    <location>
        <begin position="561"/>
        <end position="902"/>
    </location>
</feature>
<dbReference type="InterPro" id="IPR008928">
    <property type="entry name" value="6-hairpin_glycosidase_sf"/>
</dbReference>
<dbReference type="Gene3D" id="1.50.10.10">
    <property type="match status" value="1"/>
</dbReference>
<feature type="domain" description="Alpha-L-rhamnosidase concanavalin-like" evidence="1">
    <location>
        <begin position="461"/>
        <end position="542"/>
    </location>
</feature>
<dbReference type="GO" id="GO:0016787">
    <property type="term" value="F:hydrolase activity"/>
    <property type="evidence" value="ECO:0007669"/>
    <property type="project" value="UniProtKB-KW"/>
</dbReference>
<dbReference type="PANTHER" id="PTHR34987">
    <property type="entry name" value="C, PUTATIVE (AFU_ORTHOLOGUE AFUA_3G02880)-RELATED"/>
    <property type="match status" value="1"/>
</dbReference>
<dbReference type="SUPFAM" id="SSF48208">
    <property type="entry name" value="Six-hairpin glycosidases"/>
    <property type="match status" value="1"/>
</dbReference>
<dbReference type="InterPro" id="IPR048653">
    <property type="entry name" value="RhaB_D2"/>
</dbReference>
<dbReference type="SUPFAM" id="SSF49785">
    <property type="entry name" value="Galactose-binding domain-like"/>
    <property type="match status" value="1"/>
</dbReference>
<evidence type="ECO:0000259" key="4">
    <source>
        <dbReference type="Pfam" id="PF21557"/>
    </source>
</evidence>
<feature type="domain" description="Alpha-L-rhamnosidase C-terminal" evidence="3">
    <location>
        <begin position="904"/>
        <end position="972"/>
    </location>
</feature>
<dbReference type="InterPro" id="IPR035396">
    <property type="entry name" value="Bac_rhamnosid6H"/>
</dbReference>
<feature type="domain" description="Alpha-L-rhamnosidase" evidence="4">
    <location>
        <begin position="224"/>
        <end position="364"/>
    </location>
</feature>
<name>A0ABW0VX23_9BACL</name>
<accession>A0ABW0VX23</accession>
<protein>
    <submittedName>
        <fullName evidence="5">Family 78 glycoside hydrolase catalytic domain</fullName>
    </submittedName>
</protein>
<dbReference type="Pfam" id="PF21557">
    <property type="entry name" value="RhaB_D2"/>
    <property type="match status" value="1"/>
</dbReference>
<evidence type="ECO:0000313" key="5">
    <source>
        <dbReference type="EMBL" id="MFC5649409.1"/>
    </source>
</evidence>
<keyword evidence="5" id="KW-0378">Hydrolase</keyword>
<sequence>MLAETKWQASWIWGGEEASTRNEWRCFYKSIEVPESGWDEAIVSITADSRFVIYINGVQCGRGPVRSWPSEQRYARLDVGHLLKRGQPNSIAVLVTHFGVSTFQYLLGRGGLLAQLELTAGESSIVAAKTDASWMTAVHGAHERRVSRMSCQLGFSEQFDSRNWDEDWILKAGSAPEWSNAHVVAAAGTEPWPALLPADIPPLTEETLWPVRVESLKKVKPVSWTGHFDIRNAMVPESKFHANQTSFAGYAAVIIRASEEAGATIGYAGGFGAFVSLGLNGKRYMPDELTGEEPQRYLDVQLHQGDNVLWFETTGGDHGGGLHIGIDCAKPFELVSLLTGKPERSPFTLVGPFASMVHIDHQENDSPLLQYRGFGGDKELDAEAFDHFDSYLAFRGTQSLEQFAPYRSLAKPFPEELAAVSSVFMSCIWKRSSESCPVPSKMQNIVIPGPVPGIIPNDEDTDTEFIIDFGKERSGYIRFEIDAAAGTVIDFYGFEYMRDGWRQDTYGLDNVLRYTCREGRQSYESPVRRGFRYLMVTVRGASRPAKLYGVQVIQSHYPVAEIGRFHSSDPLLNDIWEISKYTTKLCMEDTFVDCPAYEQAFWVGDSRNEALVNYYVFGEADIVKRCLKLVPGSKHQSPLYADQVPSGWSSVIPNWTFFWAIAVLEYVGRTGDRQFAAEIWPDVRFTLDHYLQKLDERGLLFIRGWNLLDWAPIDQPGNGVVTHQNAIFAQTLRAAAELSALAGAEEQGASFAKASQDLIDAINLHLWSDDKQAYLDCIHADGTRSETFSMQTQVIAFLNGVASGLRRETIASYLDSPPEDFVQIGSPFMAFFYYEALASEGKFMVMLDNMRKHFGEMIEYEATTCWEMYPNFKENRANPNLLTRSHCHAWSAAPGYFLGAYVLGVTGTADGWQKVRVSPQPGDLKWARGAVPLPDGGRVDVSWRIEDTGAEKLFHLEVRAPRDIEVELAAPQGYCSSLHRLEI</sequence>
<dbReference type="Pfam" id="PF17390">
    <property type="entry name" value="Bac_rhamnosid_C"/>
    <property type="match status" value="1"/>
</dbReference>
<evidence type="ECO:0000313" key="6">
    <source>
        <dbReference type="Proteomes" id="UP001596047"/>
    </source>
</evidence>
<dbReference type="Gene3D" id="2.60.120.260">
    <property type="entry name" value="Galactose-binding domain-like"/>
    <property type="match status" value="3"/>
</dbReference>
<evidence type="ECO:0000259" key="1">
    <source>
        <dbReference type="Pfam" id="PF05592"/>
    </source>
</evidence>
<dbReference type="InterPro" id="IPR035398">
    <property type="entry name" value="Bac_rhamnosid_C"/>
</dbReference>
<dbReference type="Pfam" id="PF17389">
    <property type="entry name" value="Bac_rhamnosid6H"/>
    <property type="match status" value="1"/>
</dbReference>
<keyword evidence="6" id="KW-1185">Reference proteome</keyword>
<reference evidence="6" key="1">
    <citation type="journal article" date="2019" name="Int. J. Syst. Evol. Microbiol.">
        <title>The Global Catalogue of Microorganisms (GCM) 10K type strain sequencing project: providing services to taxonomists for standard genome sequencing and annotation.</title>
        <authorList>
            <consortium name="The Broad Institute Genomics Platform"/>
            <consortium name="The Broad Institute Genome Sequencing Center for Infectious Disease"/>
            <person name="Wu L."/>
            <person name="Ma J."/>
        </authorList>
    </citation>
    <scope>NUCLEOTIDE SEQUENCE [LARGE SCALE GENOMIC DNA]</scope>
    <source>
        <strain evidence="6">CGMCC 1.3240</strain>
    </source>
</reference>
<dbReference type="Gene3D" id="2.60.420.10">
    <property type="entry name" value="Maltose phosphorylase, domain 3"/>
    <property type="match status" value="1"/>
</dbReference>
<dbReference type="InterPro" id="IPR012341">
    <property type="entry name" value="6hp_glycosidase-like_sf"/>
</dbReference>
<evidence type="ECO:0000259" key="2">
    <source>
        <dbReference type="Pfam" id="PF17389"/>
    </source>
</evidence>
<comment type="caution">
    <text evidence="5">The sequence shown here is derived from an EMBL/GenBank/DDBJ whole genome shotgun (WGS) entry which is preliminary data.</text>
</comment>